<dbReference type="RefSeq" id="WP_149762232.1">
    <property type="nucleotide sequence ID" value="NZ_BSPE01000001.1"/>
</dbReference>
<evidence type="ECO:0000256" key="1">
    <source>
        <dbReference type="SAM" id="MobiDB-lite"/>
    </source>
</evidence>
<organism evidence="3 4">
    <name type="scientific">Neomesorhizobium albiziae</name>
    <dbReference type="NCBI Taxonomy" id="335020"/>
    <lineage>
        <taxon>Bacteria</taxon>
        <taxon>Pseudomonadati</taxon>
        <taxon>Pseudomonadota</taxon>
        <taxon>Alphaproteobacteria</taxon>
        <taxon>Hyphomicrobiales</taxon>
        <taxon>Phyllobacteriaceae</taxon>
        <taxon>Neomesorhizobium</taxon>
    </lineage>
</organism>
<gene>
    <name evidence="3" type="ORF">SAMN04488498_11524</name>
</gene>
<dbReference type="Proteomes" id="UP000323300">
    <property type="component" value="Unassembled WGS sequence"/>
</dbReference>
<reference evidence="3 4" key="1">
    <citation type="submission" date="2016-10" db="EMBL/GenBank/DDBJ databases">
        <authorList>
            <person name="Varghese N."/>
            <person name="Submissions S."/>
        </authorList>
    </citation>
    <scope>NUCLEOTIDE SEQUENCE [LARGE SCALE GENOMIC DNA]</scope>
    <source>
        <strain evidence="3 4">DSM 21822</strain>
    </source>
</reference>
<feature type="compositionally biased region" description="Low complexity" evidence="1">
    <location>
        <begin position="63"/>
        <end position="74"/>
    </location>
</feature>
<accession>A0A1I4CZV2</accession>
<dbReference type="OrthoDB" id="7199783at2"/>
<evidence type="ECO:0000313" key="3">
    <source>
        <dbReference type="EMBL" id="SFK86283.1"/>
    </source>
</evidence>
<sequence>MEFLPGAFEREWERRRAALLHEMQMSTGEIIVWDEPRRGGVSWHLNERSRGFGHARSLHSDGSRSALARSDAASTGRSMRTRFQALARGSQPAVVKLASYGAGGRAGAMISYVSREGALAVENERGERVLGKDALAEQRAEWGHLFEHRAASRDFAVFHVTIDGLSLPSDTADEQVREILRSGFGDRRFVYGTREATCSAVAVNGVVVLRDQSGERLTGDRKAAAIVQQRFNECKAGLNVEARFRFHGYGNGIAWGTARVRELVVRESHVRDESGRFIEAAPQAGTLVQQEWRKGLHSRKGRDVVHLIVSSRAGTDAWAFQAAVREFLADRFAGHRYVFAVHDPARDPKDIAEGGRRPHVHAHAIVTMRSETGERIETSPRLFRTWRLAMAEKAREQGIDMELTDRRDLASAPAYTRNQVRPVSHRGRTEHEGTTDAARVRYEAKRSNVRTLAGSPRSHAYAATAADVWNGLMSDEQNGRASAFAALQTDRLQTALWSSQSDRFSVAGKDNSAKRNANIALLIEQVGEKEELMQEMTRPQFEAYEERVEAVLASVKQTLDLSDRSDFDEFAAAARAVVDIRRDYLELTERQAETPDAGGGDKGGSNRSPRVAGAGQNRAAGRFLIEQDGDSRQFAGQPRRLRAETTAERSPPTSAQYARSDPQRLDQIERDVQERQNRERDDRER</sequence>
<evidence type="ECO:0000313" key="4">
    <source>
        <dbReference type="Proteomes" id="UP000323300"/>
    </source>
</evidence>
<evidence type="ECO:0000259" key="2">
    <source>
        <dbReference type="Pfam" id="PF03432"/>
    </source>
</evidence>
<feature type="domain" description="MobA/VirD2-like nuclease" evidence="2">
    <location>
        <begin position="293"/>
        <end position="398"/>
    </location>
</feature>
<protein>
    <recommendedName>
        <fullName evidence="2">MobA/VirD2-like nuclease domain-containing protein</fullName>
    </recommendedName>
</protein>
<proteinExistence type="predicted"/>
<dbReference type="InterPro" id="IPR005094">
    <property type="entry name" value="Endonuclease_MobA/VirD2"/>
</dbReference>
<keyword evidence="4" id="KW-1185">Reference proteome</keyword>
<feature type="compositionally biased region" description="Basic and acidic residues" evidence="1">
    <location>
        <begin position="661"/>
        <end position="685"/>
    </location>
</feature>
<name>A0A1I4CZV2_9HYPH</name>
<dbReference type="Pfam" id="PF03432">
    <property type="entry name" value="Relaxase"/>
    <property type="match status" value="1"/>
</dbReference>
<dbReference type="EMBL" id="FOSL01000015">
    <property type="protein sequence ID" value="SFK86283.1"/>
    <property type="molecule type" value="Genomic_DNA"/>
</dbReference>
<feature type="region of interest" description="Disordered" evidence="1">
    <location>
        <begin position="589"/>
        <end position="685"/>
    </location>
</feature>
<feature type="region of interest" description="Disordered" evidence="1">
    <location>
        <begin position="54"/>
        <end position="76"/>
    </location>
</feature>
<dbReference type="AlphaFoldDB" id="A0A1I4CZV2"/>